<name>A0ABM1L726_GEKJA</name>
<evidence type="ECO:0000313" key="7">
    <source>
        <dbReference type="RefSeq" id="XP_015279967.1"/>
    </source>
</evidence>
<dbReference type="GeneID" id="107121558"/>
<dbReference type="InterPro" id="IPR003036">
    <property type="entry name" value="Gag_P30"/>
</dbReference>
<evidence type="ECO:0000313" key="9">
    <source>
        <dbReference type="RefSeq" id="XP_015283177.1"/>
    </source>
</evidence>
<evidence type="ECO:0000313" key="6">
    <source>
        <dbReference type="RefSeq" id="XP_015275078.1"/>
    </source>
</evidence>
<dbReference type="InterPro" id="IPR050462">
    <property type="entry name" value="Retroviral_Gag-Pol_poly"/>
</dbReference>
<evidence type="ECO:0000313" key="4">
    <source>
        <dbReference type="RefSeq" id="XP_015268493.1"/>
    </source>
</evidence>
<evidence type="ECO:0000313" key="10">
    <source>
        <dbReference type="RefSeq" id="XP_015285113.1"/>
    </source>
</evidence>
<evidence type="ECO:0000313" key="8">
    <source>
        <dbReference type="RefSeq" id="XP_015281763.1"/>
    </source>
</evidence>
<dbReference type="Gene3D" id="4.10.60.10">
    <property type="entry name" value="Zinc finger, CCHC-type"/>
    <property type="match status" value="1"/>
</dbReference>
<gene>
    <name evidence="8" type="primary">LOC107123100</name>
    <name evidence="4" type="synonym">LOC107111959</name>
    <name evidence="5" type="synonym">LOC107114061</name>
    <name evidence="6" type="synonym">LOC107117463</name>
    <name evidence="7" type="synonym">LOC107121558</name>
    <name evidence="9" type="synonym">LOC107124272</name>
    <name evidence="10" type="synonym">LOC107126116</name>
</gene>
<dbReference type="Gene3D" id="1.10.375.10">
    <property type="entry name" value="Human Immunodeficiency Virus Type 1 Capsid Protein"/>
    <property type="match status" value="1"/>
</dbReference>
<dbReference type="SUPFAM" id="SSF47943">
    <property type="entry name" value="Retrovirus capsid protein, N-terminal core domain"/>
    <property type="match status" value="1"/>
</dbReference>
<protein>
    <submittedName>
        <fullName evidence="4">Uncharacterized protein LOC107111959</fullName>
    </submittedName>
    <submittedName>
        <fullName evidence="5">Uncharacterized protein LOC107114061</fullName>
    </submittedName>
    <submittedName>
        <fullName evidence="6">Uncharacterized protein LOC107117463</fullName>
    </submittedName>
    <submittedName>
        <fullName evidence="7">Uncharacterized protein LOC107121558</fullName>
    </submittedName>
    <submittedName>
        <fullName evidence="8">Uncharacterized protein LOC107123100</fullName>
    </submittedName>
    <submittedName>
        <fullName evidence="9">Uncharacterized protein LOC107124272</fullName>
    </submittedName>
    <submittedName>
        <fullName evidence="10">Uncharacterized protein LOC107126116</fullName>
    </submittedName>
</protein>
<dbReference type="RefSeq" id="XP_015283177.1">
    <property type="nucleotide sequence ID" value="XM_015427691.1"/>
</dbReference>
<dbReference type="GeneID" id="107126116"/>
<evidence type="ECO:0000259" key="2">
    <source>
        <dbReference type="Pfam" id="PF02093"/>
    </source>
</evidence>
<dbReference type="Pfam" id="PF02093">
    <property type="entry name" value="Gag_p30"/>
    <property type="match status" value="1"/>
</dbReference>
<dbReference type="RefSeq" id="XP_015285113.1">
    <property type="nucleotide sequence ID" value="XM_015429627.1"/>
</dbReference>
<sequence length="509" mass="56604">MPAICPTLNTPESRPQGPQVTCPPPEDDWPPPYSAGPLPPPPLPTPPPEARVTRSQTAQARAAQELAAQEQLQELQISEALSPSVPVSTIYPSLVDCLATASAPEPETPVTPIPKTVLKKNPTTGTWSPATHWSPTSGLSEMNPFKVPVGKSQETGNLATVCPLRQVPAGADGIMRWVYSPFSTVDLCNWRTQTTPYSEDPRPMTDLFTTIMATHAPTWRDCSQLLTALLTSEEKRKVMAAAKKTVENRVPADQQPNAADWVRARFPDIDPNWDPNVDADRGRSEEYRTAILLGLQEAGKKPMNMAKLREVIQEPTEPPYTFLERLYKAYRLYTPFDPEEEANRTMVNASFVSQAAPDIRRKLQKLEGFQGMNVSQLIEVAQKVFVNRDKEEKKEEEAKHRRKAAILAAVIQGHEYDRPSPTSNLEPRGPRTLGRDQCAYCRADGHWKNECPNRQSRLRGRGGSRGQGRGQSFNHLPRGQVNESRYSRTYPAGKSEDGFVGMAGMNYDD</sequence>
<dbReference type="PANTHER" id="PTHR33166">
    <property type="entry name" value="GAG_P30 DOMAIN-CONTAINING PROTEIN"/>
    <property type="match status" value="1"/>
</dbReference>
<dbReference type="GeneID" id="107124272"/>
<feature type="compositionally biased region" description="Polar residues" evidence="1">
    <location>
        <begin position="7"/>
        <end position="19"/>
    </location>
</feature>
<feature type="region of interest" description="Disordered" evidence="1">
    <location>
        <begin position="450"/>
        <end position="509"/>
    </location>
</feature>
<dbReference type="RefSeq" id="XP_015275078.1">
    <property type="nucleotide sequence ID" value="XM_015419592.1"/>
</dbReference>
<dbReference type="RefSeq" id="XP_015281763.1">
    <property type="nucleotide sequence ID" value="XM_015426277.1"/>
</dbReference>
<feature type="domain" description="Core shell protein Gag P30" evidence="2">
    <location>
        <begin position="186"/>
        <end position="385"/>
    </location>
</feature>
<dbReference type="RefSeq" id="XP_015268493.1">
    <property type="nucleotide sequence ID" value="XM_015413007.1"/>
</dbReference>
<reference evidence="4 5" key="1">
    <citation type="submission" date="2025-05" db="UniProtKB">
        <authorList>
            <consortium name="RefSeq"/>
        </authorList>
    </citation>
    <scope>IDENTIFICATION</scope>
</reference>
<keyword evidence="3" id="KW-1185">Reference proteome</keyword>
<organism evidence="3 8">
    <name type="scientific">Gekko japonicus</name>
    <name type="common">Schlegel's Japanese gecko</name>
    <dbReference type="NCBI Taxonomy" id="146911"/>
    <lineage>
        <taxon>Eukaryota</taxon>
        <taxon>Metazoa</taxon>
        <taxon>Chordata</taxon>
        <taxon>Craniata</taxon>
        <taxon>Vertebrata</taxon>
        <taxon>Euteleostomi</taxon>
        <taxon>Lepidosauria</taxon>
        <taxon>Squamata</taxon>
        <taxon>Bifurcata</taxon>
        <taxon>Gekkota</taxon>
        <taxon>Gekkonidae</taxon>
        <taxon>Gekkoninae</taxon>
        <taxon>Gekko</taxon>
    </lineage>
</organism>
<feature type="region of interest" description="Disordered" evidence="1">
    <location>
        <begin position="103"/>
        <end position="141"/>
    </location>
</feature>
<dbReference type="GeneID" id="107123100"/>
<dbReference type="RefSeq" id="XP_015270970.1">
    <property type="nucleotide sequence ID" value="XM_015415484.1"/>
</dbReference>
<feature type="region of interest" description="Disordered" evidence="1">
    <location>
        <begin position="1"/>
        <end position="56"/>
    </location>
</feature>
<dbReference type="GeneID" id="107111959"/>
<dbReference type="GeneID" id="107114061"/>
<feature type="compositionally biased region" description="Polar residues" evidence="1">
    <location>
        <begin position="121"/>
        <end position="140"/>
    </location>
</feature>
<dbReference type="InterPro" id="IPR036875">
    <property type="entry name" value="Znf_CCHC_sf"/>
</dbReference>
<dbReference type="InterPro" id="IPR008919">
    <property type="entry name" value="Retrov_capsid_N"/>
</dbReference>
<proteinExistence type="predicted"/>
<accession>A0ABM1L726</accession>
<evidence type="ECO:0000313" key="3">
    <source>
        <dbReference type="Proteomes" id="UP000694871"/>
    </source>
</evidence>
<evidence type="ECO:0000313" key="5">
    <source>
        <dbReference type="RefSeq" id="XP_015270970.1"/>
    </source>
</evidence>
<evidence type="ECO:0000256" key="1">
    <source>
        <dbReference type="SAM" id="MobiDB-lite"/>
    </source>
</evidence>
<dbReference type="GeneID" id="107117463"/>
<dbReference type="RefSeq" id="XP_015279967.1">
    <property type="nucleotide sequence ID" value="XM_015424481.1"/>
</dbReference>
<dbReference type="Proteomes" id="UP000694871">
    <property type="component" value="Unplaced"/>
</dbReference>
<feature type="compositionally biased region" description="Pro residues" evidence="1">
    <location>
        <begin position="30"/>
        <end position="49"/>
    </location>
</feature>
<dbReference type="SUPFAM" id="SSF57756">
    <property type="entry name" value="Retrovirus zinc finger-like domains"/>
    <property type="match status" value="1"/>
</dbReference>